<accession>A0ABP8PV90</accession>
<comment type="similarity">
    <text evidence="6">Belongs to the Mrp/NBP35 ATP-binding proteins family.</text>
</comment>
<dbReference type="HAMAP" id="MF_02040">
    <property type="entry name" value="Mrp_NBP35"/>
    <property type="match status" value="1"/>
</dbReference>
<dbReference type="PANTHER" id="PTHR42961">
    <property type="entry name" value="IRON-SULFUR PROTEIN NUBPL"/>
    <property type="match status" value="1"/>
</dbReference>
<dbReference type="PANTHER" id="PTHR42961:SF2">
    <property type="entry name" value="IRON-SULFUR PROTEIN NUBPL"/>
    <property type="match status" value="1"/>
</dbReference>
<evidence type="ECO:0000256" key="3">
    <source>
        <dbReference type="ARBA" id="ARBA00022840"/>
    </source>
</evidence>
<keyword evidence="6" id="KW-0378">Hydrolase</keyword>
<feature type="binding site" evidence="6">
    <location>
        <begin position="103"/>
        <end position="110"/>
    </location>
    <ligand>
        <name>ATP</name>
        <dbReference type="ChEBI" id="CHEBI:30616"/>
    </ligand>
</feature>
<keyword evidence="2 6" id="KW-0547">Nucleotide-binding</keyword>
<evidence type="ECO:0000256" key="4">
    <source>
        <dbReference type="ARBA" id="ARBA00023004"/>
    </source>
</evidence>
<name>A0ABP8PV90_9GAMM</name>
<dbReference type="InterPro" id="IPR027417">
    <property type="entry name" value="P-loop_NTPase"/>
</dbReference>
<dbReference type="PROSITE" id="PS01215">
    <property type="entry name" value="MRP"/>
    <property type="match status" value="1"/>
</dbReference>
<evidence type="ECO:0000256" key="1">
    <source>
        <dbReference type="ARBA" id="ARBA00022723"/>
    </source>
</evidence>
<comment type="subunit">
    <text evidence="6">Homodimer.</text>
</comment>
<evidence type="ECO:0000313" key="7">
    <source>
        <dbReference type="EMBL" id="GAA4492529.1"/>
    </source>
</evidence>
<keyword evidence="8" id="KW-1185">Reference proteome</keyword>
<keyword evidence="3 6" id="KW-0067">ATP-binding</keyword>
<gene>
    <name evidence="7" type="primary">apbC</name>
    <name evidence="7" type="ORF">GCM10023095_01100</name>
</gene>
<dbReference type="SUPFAM" id="SSF52540">
    <property type="entry name" value="P-loop containing nucleoside triphosphate hydrolases"/>
    <property type="match status" value="1"/>
</dbReference>
<dbReference type="Proteomes" id="UP001501321">
    <property type="component" value="Unassembled WGS sequence"/>
</dbReference>
<dbReference type="InterPro" id="IPR044304">
    <property type="entry name" value="NUBPL-like"/>
</dbReference>
<dbReference type="Gene3D" id="3.40.50.300">
    <property type="entry name" value="P-loop containing nucleotide triphosphate hydrolases"/>
    <property type="match status" value="1"/>
</dbReference>
<evidence type="ECO:0000256" key="6">
    <source>
        <dbReference type="HAMAP-Rule" id="MF_02040"/>
    </source>
</evidence>
<proteinExistence type="inferred from homology"/>
<dbReference type="NCBIfam" id="NF008669">
    <property type="entry name" value="PRK11670.1"/>
    <property type="match status" value="1"/>
</dbReference>
<evidence type="ECO:0000313" key="8">
    <source>
        <dbReference type="Proteomes" id="UP001501321"/>
    </source>
</evidence>
<protein>
    <recommendedName>
        <fullName evidence="6">Iron-sulfur cluster carrier protein</fullName>
    </recommendedName>
</protein>
<keyword evidence="5 6" id="KW-0411">Iron-sulfur</keyword>
<comment type="function">
    <text evidence="6">Binds and transfers iron-sulfur (Fe-S) clusters to target apoproteins. Can hydrolyze ATP.</text>
</comment>
<comment type="caution">
    <text evidence="7">The sequence shown here is derived from an EMBL/GenBank/DDBJ whole genome shotgun (WGS) entry which is preliminary data.</text>
</comment>
<dbReference type="InterPro" id="IPR000808">
    <property type="entry name" value="Mrp-like_CS"/>
</dbReference>
<organism evidence="7 8">
    <name type="scientific">Pseudaeromonas paramecii</name>
    <dbReference type="NCBI Taxonomy" id="2138166"/>
    <lineage>
        <taxon>Bacteria</taxon>
        <taxon>Pseudomonadati</taxon>
        <taxon>Pseudomonadota</taxon>
        <taxon>Gammaproteobacteria</taxon>
        <taxon>Aeromonadales</taxon>
        <taxon>Aeromonadaceae</taxon>
        <taxon>Pseudaeromonas</taxon>
    </lineage>
</organism>
<dbReference type="Pfam" id="PF10609">
    <property type="entry name" value="ParA"/>
    <property type="match status" value="1"/>
</dbReference>
<dbReference type="InterPro" id="IPR019591">
    <property type="entry name" value="Mrp/NBP35_ATP-bd"/>
</dbReference>
<dbReference type="CDD" id="cd02037">
    <property type="entry name" value="Mrp_NBP35"/>
    <property type="match status" value="1"/>
</dbReference>
<sequence length="358" mass="37470">MSATLDAVRSLLVAAQPDDWPHGWLASRTRLVAEGTSLTLTLTLPFAGTGALDELQASLTPSLLAMGWQDLRWQWRCQVAPLAPSAGLPLLSGVKNIVAVASGKGGVGKSTTAVNLALALAAEGASVGLLDGDLYGPSVPLMLGLTGQRPDSPDGQRMRPLSRFGIKINSIGFLVPDSEAVIWRGPMASKALGQLLHETDWGSLDYLVVDLPPGTGDIQLSMAQQVPTTGVLMVTTPQDVALLDVRKGLAMFAKVGVPVVGLVENMSYHRCSACGHHEPLFGEGGGARLAAELDLPLLAQFPLLLGVRQAMDAGVPPAVAEPAGELAQSYRALARALAARLYFQGKEIPESLAITRLG</sequence>
<dbReference type="RefSeq" id="WP_345008997.1">
    <property type="nucleotide sequence ID" value="NZ_BAABFC010000001.1"/>
</dbReference>
<dbReference type="EMBL" id="BAABFC010000001">
    <property type="protein sequence ID" value="GAA4492529.1"/>
    <property type="molecule type" value="Genomic_DNA"/>
</dbReference>
<reference evidence="8" key="1">
    <citation type="journal article" date="2019" name="Int. J. Syst. Evol. Microbiol.">
        <title>The Global Catalogue of Microorganisms (GCM) 10K type strain sequencing project: providing services to taxonomists for standard genome sequencing and annotation.</title>
        <authorList>
            <consortium name="The Broad Institute Genomics Platform"/>
            <consortium name="The Broad Institute Genome Sequencing Center for Infectious Disease"/>
            <person name="Wu L."/>
            <person name="Ma J."/>
        </authorList>
    </citation>
    <scope>NUCLEOTIDE SEQUENCE [LARGE SCALE GENOMIC DNA]</scope>
    <source>
        <strain evidence="8">JCM 32226</strain>
    </source>
</reference>
<keyword evidence="4 6" id="KW-0408">Iron</keyword>
<keyword evidence="1 6" id="KW-0479">Metal-binding</keyword>
<evidence type="ECO:0000256" key="5">
    <source>
        <dbReference type="ARBA" id="ARBA00023014"/>
    </source>
</evidence>
<evidence type="ECO:0000256" key="2">
    <source>
        <dbReference type="ARBA" id="ARBA00022741"/>
    </source>
</evidence>
<dbReference type="InterPro" id="IPR033756">
    <property type="entry name" value="YlxH/NBP35"/>
</dbReference>